<evidence type="ECO:0000313" key="2">
    <source>
        <dbReference type="EMBL" id="TXG66328.1"/>
    </source>
</evidence>
<dbReference type="InterPro" id="IPR040256">
    <property type="entry name" value="At4g02000-like"/>
</dbReference>
<dbReference type="Pfam" id="PF14111">
    <property type="entry name" value="DUF4283"/>
    <property type="match status" value="1"/>
</dbReference>
<evidence type="ECO:0000313" key="3">
    <source>
        <dbReference type="Proteomes" id="UP000323000"/>
    </source>
</evidence>
<dbReference type="PANTHER" id="PTHR31286:SF167">
    <property type="entry name" value="OS09G0268800 PROTEIN"/>
    <property type="match status" value="1"/>
</dbReference>
<dbReference type="InterPro" id="IPR025558">
    <property type="entry name" value="DUF4283"/>
</dbReference>
<keyword evidence="3" id="KW-1185">Reference proteome</keyword>
<dbReference type="AlphaFoldDB" id="A0A5C7IB11"/>
<reference evidence="3" key="1">
    <citation type="journal article" date="2019" name="Gigascience">
        <title>De novo genome assembly of the endangered Acer yangbiense, a plant species with extremely small populations endemic to Yunnan Province, China.</title>
        <authorList>
            <person name="Yang J."/>
            <person name="Wariss H.M."/>
            <person name="Tao L."/>
            <person name="Zhang R."/>
            <person name="Yun Q."/>
            <person name="Hollingsworth P."/>
            <person name="Dao Z."/>
            <person name="Luo G."/>
            <person name="Guo H."/>
            <person name="Ma Y."/>
            <person name="Sun W."/>
        </authorList>
    </citation>
    <scope>NUCLEOTIDE SEQUENCE [LARGE SCALE GENOMIC DNA]</scope>
    <source>
        <strain evidence="3">cv. Malutang</strain>
    </source>
</reference>
<dbReference type="PANTHER" id="PTHR31286">
    <property type="entry name" value="GLYCINE-RICH CELL WALL STRUCTURAL PROTEIN 1.8-LIKE"/>
    <property type="match status" value="1"/>
</dbReference>
<dbReference type="EMBL" id="VAHF01000003">
    <property type="protein sequence ID" value="TXG66328.1"/>
    <property type="molecule type" value="Genomic_DNA"/>
</dbReference>
<name>A0A5C7IB11_9ROSI</name>
<proteinExistence type="predicted"/>
<protein>
    <recommendedName>
        <fullName evidence="1">DUF4283 domain-containing protein</fullName>
    </recommendedName>
</protein>
<dbReference type="OrthoDB" id="1750606at2759"/>
<accession>A0A5C7IB11</accession>
<sequence>MEYDDISRKCEKLSLDEEDGPVERIRGSLQEKGEQSLLLSLFGKVIANKVINREAFKTTISMIWQTKNEVAVELMGINVFKFRFQNYWDRKRILEGGLWLFDKQLIVLREASGSEKVTDLQFWYVPFWIQLHNLHLACLNKEVGLHLSGLVGQVKEIDAGESRECVGKFIRIRVLIDVTNPLKED</sequence>
<organism evidence="2 3">
    <name type="scientific">Acer yangbiense</name>
    <dbReference type="NCBI Taxonomy" id="1000413"/>
    <lineage>
        <taxon>Eukaryota</taxon>
        <taxon>Viridiplantae</taxon>
        <taxon>Streptophyta</taxon>
        <taxon>Embryophyta</taxon>
        <taxon>Tracheophyta</taxon>
        <taxon>Spermatophyta</taxon>
        <taxon>Magnoliopsida</taxon>
        <taxon>eudicotyledons</taxon>
        <taxon>Gunneridae</taxon>
        <taxon>Pentapetalae</taxon>
        <taxon>rosids</taxon>
        <taxon>malvids</taxon>
        <taxon>Sapindales</taxon>
        <taxon>Sapindaceae</taxon>
        <taxon>Hippocastanoideae</taxon>
        <taxon>Acereae</taxon>
        <taxon>Acer</taxon>
    </lineage>
</organism>
<comment type="caution">
    <text evidence="2">The sequence shown here is derived from an EMBL/GenBank/DDBJ whole genome shotgun (WGS) entry which is preliminary data.</text>
</comment>
<dbReference type="Proteomes" id="UP000323000">
    <property type="component" value="Chromosome 3"/>
</dbReference>
<gene>
    <name evidence="2" type="ORF">EZV62_007603</name>
</gene>
<feature type="domain" description="DUF4283" evidence="1">
    <location>
        <begin position="35"/>
        <end position="110"/>
    </location>
</feature>
<evidence type="ECO:0000259" key="1">
    <source>
        <dbReference type="Pfam" id="PF14111"/>
    </source>
</evidence>